<dbReference type="PANTHER" id="PTHR41339">
    <property type="entry name" value="LIPL48"/>
    <property type="match status" value="1"/>
</dbReference>
<proteinExistence type="predicted"/>
<protein>
    <recommendedName>
        <fullName evidence="3">T9SS C-terminal target domain-containing protein</fullName>
    </recommendedName>
</protein>
<evidence type="ECO:0000313" key="1">
    <source>
        <dbReference type="EMBL" id="MFD2590802.1"/>
    </source>
</evidence>
<keyword evidence="2" id="KW-1185">Reference proteome</keyword>
<dbReference type="RefSeq" id="WP_176028713.1">
    <property type="nucleotide sequence ID" value="NZ_JBHSJV010000001.1"/>
</dbReference>
<organism evidence="1 2">
    <name type="scientific">Aquimarina hainanensis</name>
    <dbReference type="NCBI Taxonomy" id="1578017"/>
    <lineage>
        <taxon>Bacteria</taxon>
        <taxon>Pseudomonadati</taxon>
        <taxon>Bacteroidota</taxon>
        <taxon>Flavobacteriia</taxon>
        <taxon>Flavobacteriales</taxon>
        <taxon>Flavobacteriaceae</taxon>
        <taxon>Aquimarina</taxon>
    </lineage>
</organism>
<name>A0ABW5N6Y0_9FLAO</name>
<sequence length="424" mass="47135">MKLSIISQVTLFLLPIFVFSQNSFKDHEMKWMKGWTNFDPNHEVYPEAEETLPTIIDSDIFLSNDITYLMSGNVYVTKNALLTIEEGTIIRCDSEKSTSLVITKGAKLIAQGSKTQPIVFTSNKSAKGRKAGDWGGIVIVGTGTINSPTGTGIIEGNFAPQYSIFGGDKDDDITTIMTYVRIEYAGQKINRSKELNGLTLYALGKLSVINNIMISHSADDSFECFGGNVKMNNLISYKAKDDDYDFTLGYKGGMKNIVAIRHPYISDSSGSYAIEIDGYDKNTGFISESSLSKVKIENAVFINLADRTNYQHTTAAIAAKNMAQLDLTNSQISGFANVIKFDKSFQSFADISKSFTLDNSVFNVHDKSVLVSYDEPYSTTKKLLQYNMFTTYFKSAKDLFTDPMNIKHPKFTLKESLGNYTVMQ</sequence>
<dbReference type="EMBL" id="JBHULX010000004">
    <property type="protein sequence ID" value="MFD2590802.1"/>
    <property type="molecule type" value="Genomic_DNA"/>
</dbReference>
<dbReference type="Proteomes" id="UP001597459">
    <property type="component" value="Unassembled WGS sequence"/>
</dbReference>
<evidence type="ECO:0000313" key="2">
    <source>
        <dbReference type="Proteomes" id="UP001597459"/>
    </source>
</evidence>
<gene>
    <name evidence="1" type="ORF">ACFSTE_08140</name>
</gene>
<evidence type="ECO:0008006" key="3">
    <source>
        <dbReference type="Google" id="ProtNLM"/>
    </source>
</evidence>
<reference evidence="2" key="1">
    <citation type="journal article" date="2019" name="Int. J. Syst. Evol. Microbiol.">
        <title>The Global Catalogue of Microorganisms (GCM) 10K type strain sequencing project: providing services to taxonomists for standard genome sequencing and annotation.</title>
        <authorList>
            <consortium name="The Broad Institute Genomics Platform"/>
            <consortium name="The Broad Institute Genome Sequencing Center for Infectious Disease"/>
            <person name="Wu L."/>
            <person name="Ma J."/>
        </authorList>
    </citation>
    <scope>NUCLEOTIDE SEQUENCE [LARGE SCALE GENOMIC DNA]</scope>
    <source>
        <strain evidence="2">KCTC 42423</strain>
    </source>
</reference>
<accession>A0ABW5N6Y0</accession>
<dbReference type="PANTHER" id="PTHR41339:SF1">
    <property type="entry name" value="SECRETED PROTEIN"/>
    <property type="match status" value="1"/>
</dbReference>
<comment type="caution">
    <text evidence="1">The sequence shown here is derived from an EMBL/GenBank/DDBJ whole genome shotgun (WGS) entry which is preliminary data.</text>
</comment>